<dbReference type="EMBL" id="LGUA01003844">
    <property type="protein sequence ID" value="OAX76964.1"/>
    <property type="molecule type" value="Genomic_DNA"/>
</dbReference>
<comment type="caution">
    <text evidence="1">The sequence shown here is derived from an EMBL/GenBank/DDBJ whole genome shotgun (WGS) entry which is preliminary data.</text>
</comment>
<organism evidence="1 2">
    <name type="scientific">Emergomyces africanus</name>
    <dbReference type="NCBI Taxonomy" id="1955775"/>
    <lineage>
        <taxon>Eukaryota</taxon>
        <taxon>Fungi</taxon>
        <taxon>Dikarya</taxon>
        <taxon>Ascomycota</taxon>
        <taxon>Pezizomycotina</taxon>
        <taxon>Eurotiomycetes</taxon>
        <taxon>Eurotiomycetidae</taxon>
        <taxon>Onygenales</taxon>
        <taxon>Ajellomycetaceae</taxon>
        <taxon>Emergomyces</taxon>
    </lineage>
</organism>
<gene>
    <name evidence="1" type="ORF">ACJ72_08742</name>
</gene>
<evidence type="ECO:0000313" key="1">
    <source>
        <dbReference type="EMBL" id="OAX76964.1"/>
    </source>
</evidence>
<reference evidence="1 2" key="1">
    <citation type="submission" date="2015-07" db="EMBL/GenBank/DDBJ databases">
        <title>Emmonsia species relationships and genome sequence.</title>
        <authorList>
            <person name="Cuomo C.A."/>
            <person name="Schwartz I.S."/>
            <person name="Kenyon C."/>
            <person name="de Hoog G.S."/>
            <person name="Govender N.P."/>
            <person name="Botha A."/>
            <person name="Moreno L."/>
            <person name="de Vries M."/>
            <person name="Munoz J.F."/>
            <person name="Stielow J.B."/>
        </authorList>
    </citation>
    <scope>NUCLEOTIDE SEQUENCE [LARGE SCALE GENOMIC DNA]</scope>
    <source>
        <strain evidence="1 2">CBS 136260</strain>
    </source>
</reference>
<sequence>MLRKRGDGFEQGSGFIVDESVSNRAVELLLYYVVNAWVRQNITHIESNPDLHYSSFENEQWARVIATDRGNTRGNKLPLKLKLFVANEDYAATALNESNHESVHLLKDKPELFRSDDKLFFDNHSMHMVIVTCHFYKANVTEVVNPLNLNKATYYQKGKQIWKTSCVKESTFQLSWGAILYEHHEDVSEK</sequence>
<evidence type="ECO:0000313" key="2">
    <source>
        <dbReference type="Proteomes" id="UP000091918"/>
    </source>
</evidence>
<name>A0A1B7NJL1_9EURO</name>
<protein>
    <submittedName>
        <fullName evidence="1">Uncharacterized protein</fullName>
    </submittedName>
</protein>
<dbReference type="Proteomes" id="UP000091918">
    <property type="component" value="Unassembled WGS sequence"/>
</dbReference>
<keyword evidence="2" id="KW-1185">Reference proteome</keyword>
<dbReference type="AlphaFoldDB" id="A0A1B7NJL1"/>
<accession>A0A1B7NJL1</accession>
<proteinExistence type="predicted"/>